<comment type="similarity">
    <text evidence="5">Belongs to the CheB family.</text>
</comment>
<dbReference type="SUPFAM" id="SSF52172">
    <property type="entry name" value="CheY-like"/>
    <property type="match status" value="1"/>
</dbReference>
<keyword evidence="10" id="KW-0808">Transferase</keyword>
<dbReference type="HAMAP" id="MF_00099">
    <property type="entry name" value="CheB_chemtxs"/>
    <property type="match status" value="1"/>
</dbReference>
<dbReference type="PIRSF" id="PIRSF000876">
    <property type="entry name" value="RR_chemtxs_CheB"/>
    <property type="match status" value="1"/>
</dbReference>
<evidence type="ECO:0000256" key="4">
    <source>
        <dbReference type="ARBA" id="ARBA00048267"/>
    </source>
</evidence>
<protein>
    <recommendedName>
        <fullName evidence="5">Protein-glutamate methylesterase/protein-glutamine glutaminase</fullName>
        <ecNumber evidence="5">3.1.1.61</ecNumber>
        <ecNumber evidence="5">3.5.1.44</ecNumber>
    </recommendedName>
</protein>
<dbReference type="InterPro" id="IPR008248">
    <property type="entry name" value="CheB-like"/>
</dbReference>
<comment type="catalytic activity">
    <reaction evidence="5">
        <text>L-glutaminyl-[protein] + H2O = L-glutamyl-[protein] + NH4(+)</text>
        <dbReference type="Rhea" id="RHEA:16441"/>
        <dbReference type="Rhea" id="RHEA-COMP:10207"/>
        <dbReference type="Rhea" id="RHEA-COMP:10208"/>
        <dbReference type="ChEBI" id="CHEBI:15377"/>
        <dbReference type="ChEBI" id="CHEBI:28938"/>
        <dbReference type="ChEBI" id="CHEBI:29973"/>
        <dbReference type="ChEBI" id="CHEBI:30011"/>
        <dbReference type="EC" id="3.5.1.44"/>
    </reaction>
</comment>
<keyword evidence="5 7" id="KW-0597">Phosphoprotein</keyword>
<evidence type="ECO:0000259" key="9">
    <source>
        <dbReference type="PROSITE" id="PS50122"/>
    </source>
</evidence>
<evidence type="ECO:0000313" key="10">
    <source>
        <dbReference type="EMBL" id="QHI69698.1"/>
    </source>
</evidence>
<dbReference type="NCBIfam" id="NF001965">
    <property type="entry name" value="PRK00742.1"/>
    <property type="match status" value="1"/>
</dbReference>
<evidence type="ECO:0000256" key="3">
    <source>
        <dbReference type="ARBA" id="ARBA00022801"/>
    </source>
</evidence>
<dbReference type="PROSITE" id="PS50110">
    <property type="entry name" value="RESPONSE_REGULATORY"/>
    <property type="match status" value="1"/>
</dbReference>
<dbReference type="InterPro" id="IPR011006">
    <property type="entry name" value="CheY-like_superfamily"/>
</dbReference>
<feature type="active site" evidence="5 6">
    <location>
        <position position="182"/>
    </location>
</feature>
<feature type="active site" evidence="5 6">
    <location>
        <position position="209"/>
    </location>
</feature>
<dbReference type="PROSITE" id="PS50122">
    <property type="entry name" value="CHEB"/>
    <property type="match status" value="1"/>
</dbReference>
<dbReference type="PANTHER" id="PTHR42872">
    <property type="entry name" value="PROTEIN-GLUTAMATE METHYLESTERASE/PROTEIN-GLUTAMINE GLUTAMINASE"/>
    <property type="match status" value="1"/>
</dbReference>
<dbReference type="CDD" id="cd17541">
    <property type="entry name" value="REC_CheB-like"/>
    <property type="match status" value="1"/>
</dbReference>
<dbReference type="InterPro" id="IPR001789">
    <property type="entry name" value="Sig_transdc_resp-reg_receiver"/>
</dbReference>
<dbReference type="GO" id="GO:0032259">
    <property type="term" value="P:methylation"/>
    <property type="evidence" value="ECO:0007669"/>
    <property type="project" value="UniProtKB-KW"/>
</dbReference>
<keyword evidence="10" id="KW-0489">Methyltransferase</keyword>
<comment type="domain">
    <text evidence="5">Contains a C-terminal catalytic domain, and an N-terminal region which modulates catalytic activity.</text>
</comment>
<evidence type="ECO:0000256" key="5">
    <source>
        <dbReference type="HAMAP-Rule" id="MF_00099"/>
    </source>
</evidence>
<keyword evidence="11" id="KW-1185">Reference proteome</keyword>
<dbReference type="GO" id="GO:0000156">
    <property type="term" value="F:phosphorelay response regulator activity"/>
    <property type="evidence" value="ECO:0007669"/>
    <property type="project" value="InterPro"/>
</dbReference>
<dbReference type="EC" id="3.5.1.44" evidence="5"/>
<dbReference type="GO" id="GO:0050568">
    <property type="term" value="F:protein-glutamine glutaminase activity"/>
    <property type="evidence" value="ECO:0007669"/>
    <property type="project" value="UniProtKB-UniRule"/>
</dbReference>
<dbReference type="InterPro" id="IPR000673">
    <property type="entry name" value="Sig_transdc_resp-reg_Me-estase"/>
</dbReference>
<dbReference type="RefSeq" id="WP_160628880.1">
    <property type="nucleotide sequence ID" value="NZ_CP047593.1"/>
</dbReference>
<organism evidence="10 11">
    <name type="scientific">Tichowtungia aerotolerans</name>
    <dbReference type="NCBI Taxonomy" id="2697043"/>
    <lineage>
        <taxon>Bacteria</taxon>
        <taxon>Pseudomonadati</taxon>
        <taxon>Kiritimatiellota</taxon>
        <taxon>Tichowtungiia</taxon>
        <taxon>Tichowtungiales</taxon>
        <taxon>Tichowtungiaceae</taxon>
        <taxon>Tichowtungia</taxon>
    </lineage>
</organism>
<dbReference type="Proteomes" id="UP000464954">
    <property type="component" value="Chromosome"/>
</dbReference>
<feature type="modified residue" description="4-aspartylphosphate" evidence="5 7">
    <location>
        <position position="54"/>
    </location>
</feature>
<dbReference type="KEGG" id="taer:GT409_09610"/>
<keyword evidence="2 5" id="KW-0145">Chemotaxis</keyword>
<comment type="PTM">
    <text evidence="5">Phosphorylated by CheA. Phosphorylation of the N-terminal regulatory domain activates the methylesterase activity.</text>
</comment>
<dbReference type="EMBL" id="CP047593">
    <property type="protein sequence ID" value="QHI69698.1"/>
    <property type="molecule type" value="Genomic_DNA"/>
</dbReference>
<feature type="domain" description="CheB-type methylesterase" evidence="9">
    <location>
        <begin position="168"/>
        <end position="360"/>
    </location>
</feature>
<evidence type="ECO:0000256" key="2">
    <source>
        <dbReference type="ARBA" id="ARBA00022500"/>
    </source>
</evidence>
<evidence type="ECO:0000256" key="6">
    <source>
        <dbReference type="PROSITE-ProRule" id="PRU00050"/>
    </source>
</evidence>
<comment type="subcellular location">
    <subcellularLocation>
        <location evidence="5">Cytoplasm</location>
    </subcellularLocation>
</comment>
<dbReference type="GO" id="GO:0005737">
    <property type="term" value="C:cytoplasm"/>
    <property type="evidence" value="ECO:0007669"/>
    <property type="project" value="UniProtKB-SubCell"/>
</dbReference>
<dbReference type="SMART" id="SM00448">
    <property type="entry name" value="REC"/>
    <property type="match status" value="1"/>
</dbReference>
<dbReference type="InterPro" id="IPR035909">
    <property type="entry name" value="CheB_C"/>
</dbReference>
<dbReference type="Pfam" id="PF01339">
    <property type="entry name" value="CheB_methylest"/>
    <property type="match status" value="1"/>
</dbReference>
<feature type="domain" description="Response regulatory" evidence="8">
    <location>
        <begin position="3"/>
        <end position="121"/>
    </location>
</feature>
<evidence type="ECO:0000256" key="1">
    <source>
        <dbReference type="ARBA" id="ARBA00022490"/>
    </source>
</evidence>
<proteinExistence type="inferred from homology"/>
<gene>
    <name evidence="5 10" type="primary">cheB</name>
    <name evidence="10" type="ORF">GT409_09610</name>
</gene>
<evidence type="ECO:0000256" key="7">
    <source>
        <dbReference type="PROSITE-ProRule" id="PRU00169"/>
    </source>
</evidence>
<sequence>MIRILVVDDSETVRKLMTYELDRQEGMTVVGIASNGMDAVRKAAKLKPDVITMDVKMPIMDGLEATREIMCTQACPVVIVSQYWDQDNKQKVFEALAAGAIAVVNKPAGPGHPEYETSLSHLFKQIRMMSEVKVVTRRRSKPDPEKVPATVLKKSGVSCPPACRPDCPVSKRNGKLVVIGASTGGPVVLRQIFERLPAPYPLPILVVQHIAHGFLTGLVDWLGTATGHHILIAEQGMIPEPGKIYFAPDDRHMGLDPDGRIVLSKDPKEYSLRPAVSYLFRTAARHVGNRTIGILLTGMGSDGAAELKILKDTGAATVIQNQESCVVFGMPGEAFKLNAARHALPPEEISEFLSLAISESRPMKDPA</sequence>
<evidence type="ECO:0000313" key="11">
    <source>
        <dbReference type="Proteomes" id="UP000464954"/>
    </source>
</evidence>
<dbReference type="CDD" id="cd16432">
    <property type="entry name" value="CheB_Rec"/>
    <property type="match status" value="1"/>
</dbReference>
<keyword evidence="3 5" id="KW-0378">Hydrolase</keyword>
<dbReference type="GO" id="GO:0008168">
    <property type="term" value="F:methyltransferase activity"/>
    <property type="evidence" value="ECO:0007669"/>
    <property type="project" value="UniProtKB-KW"/>
</dbReference>
<evidence type="ECO:0000259" key="8">
    <source>
        <dbReference type="PROSITE" id="PS50110"/>
    </source>
</evidence>
<name>A0A6P1MC90_9BACT</name>
<comment type="function">
    <text evidence="5">Involved in chemotaxis. Part of a chemotaxis signal transduction system that modulates chemotaxis in response to various stimuli. Catalyzes the demethylation of specific methylglutamate residues introduced into the chemoreceptors (methyl-accepting chemotaxis proteins or MCP) by CheR. Also mediates the irreversible deamidation of specific glutamine residues to glutamic acid.</text>
</comment>
<dbReference type="EC" id="3.1.1.61" evidence="5"/>
<dbReference type="SUPFAM" id="SSF52738">
    <property type="entry name" value="Methylesterase CheB, C-terminal domain"/>
    <property type="match status" value="1"/>
</dbReference>
<dbReference type="GO" id="GO:0008984">
    <property type="term" value="F:protein-glutamate methylesterase activity"/>
    <property type="evidence" value="ECO:0007669"/>
    <property type="project" value="UniProtKB-UniRule"/>
</dbReference>
<keyword evidence="1 5" id="KW-0963">Cytoplasm</keyword>
<dbReference type="Gene3D" id="3.40.50.2300">
    <property type="match status" value="1"/>
</dbReference>
<reference evidence="10 11" key="1">
    <citation type="submission" date="2020-01" db="EMBL/GenBank/DDBJ databases">
        <title>Ponticoccus aerotolerans gen. nov., sp. nov., an anaerobic bacterium and proposal of Ponticoccusceae fam. nov., Ponticoccusles ord. nov. and Ponticoccuse classis nov. in the phylum Kiritimatiellaeota.</title>
        <authorList>
            <person name="Zhou L.Y."/>
            <person name="Du Z.J."/>
        </authorList>
    </citation>
    <scope>NUCLEOTIDE SEQUENCE [LARGE SCALE GENOMIC DNA]</scope>
    <source>
        <strain evidence="10 11">S-5007</strain>
    </source>
</reference>
<feature type="active site" evidence="5 6">
    <location>
        <position position="302"/>
    </location>
</feature>
<dbReference type="Gene3D" id="3.40.50.180">
    <property type="entry name" value="Methylesterase CheB, C-terminal domain"/>
    <property type="match status" value="1"/>
</dbReference>
<dbReference type="AlphaFoldDB" id="A0A6P1MC90"/>
<dbReference type="PANTHER" id="PTHR42872:SF6">
    <property type="entry name" value="PROTEIN-GLUTAMATE METHYLESTERASE_PROTEIN-GLUTAMINE GLUTAMINASE"/>
    <property type="match status" value="1"/>
</dbReference>
<dbReference type="GO" id="GO:0006935">
    <property type="term" value="P:chemotaxis"/>
    <property type="evidence" value="ECO:0007669"/>
    <property type="project" value="UniProtKB-UniRule"/>
</dbReference>
<comment type="catalytic activity">
    <reaction evidence="4 5">
        <text>[protein]-L-glutamate 5-O-methyl ester + H2O = L-glutamyl-[protein] + methanol + H(+)</text>
        <dbReference type="Rhea" id="RHEA:23236"/>
        <dbReference type="Rhea" id="RHEA-COMP:10208"/>
        <dbReference type="Rhea" id="RHEA-COMP:10311"/>
        <dbReference type="ChEBI" id="CHEBI:15377"/>
        <dbReference type="ChEBI" id="CHEBI:15378"/>
        <dbReference type="ChEBI" id="CHEBI:17790"/>
        <dbReference type="ChEBI" id="CHEBI:29973"/>
        <dbReference type="ChEBI" id="CHEBI:82795"/>
        <dbReference type="EC" id="3.1.1.61"/>
    </reaction>
</comment>
<accession>A0A6P1MC90</accession>
<dbReference type="Pfam" id="PF00072">
    <property type="entry name" value="Response_reg"/>
    <property type="match status" value="1"/>
</dbReference>